<keyword evidence="2" id="KW-1185">Reference proteome</keyword>
<evidence type="ECO:0000313" key="1">
    <source>
        <dbReference type="EMBL" id="KAL3280908.1"/>
    </source>
</evidence>
<proteinExistence type="predicted"/>
<dbReference type="EMBL" id="JABFTP020000144">
    <property type="protein sequence ID" value="KAL3280908.1"/>
    <property type="molecule type" value="Genomic_DNA"/>
</dbReference>
<gene>
    <name evidence="1" type="ORF">HHI36_004135</name>
</gene>
<accession>A0ABD2NQA7</accession>
<dbReference type="AlphaFoldDB" id="A0ABD2NQA7"/>
<reference evidence="1 2" key="1">
    <citation type="journal article" date="2021" name="BMC Biol.">
        <title>Horizontally acquired antibacterial genes associated with adaptive radiation of ladybird beetles.</title>
        <authorList>
            <person name="Li H.S."/>
            <person name="Tang X.F."/>
            <person name="Huang Y.H."/>
            <person name="Xu Z.Y."/>
            <person name="Chen M.L."/>
            <person name="Du X.Y."/>
            <person name="Qiu B.Y."/>
            <person name="Chen P.T."/>
            <person name="Zhang W."/>
            <person name="Slipinski A."/>
            <person name="Escalona H.E."/>
            <person name="Waterhouse R.M."/>
            <person name="Zwick A."/>
            <person name="Pang H."/>
        </authorList>
    </citation>
    <scope>NUCLEOTIDE SEQUENCE [LARGE SCALE GENOMIC DNA]</scope>
    <source>
        <strain evidence="1">SYSU2018</strain>
    </source>
</reference>
<dbReference type="Proteomes" id="UP001516400">
    <property type="component" value="Unassembled WGS sequence"/>
</dbReference>
<evidence type="ECO:0000313" key="2">
    <source>
        <dbReference type="Proteomes" id="UP001516400"/>
    </source>
</evidence>
<comment type="caution">
    <text evidence="1">The sequence shown here is derived from an EMBL/GenBank/DDBJ whole genome shotgun (WGS) entry which is preliminary data.</text>
</comment>
<sequence>MDESENIRIRCSADKLTMTKRVKNTLVFDFKSVKKKPSNFQLHKCMKGKLNFSVDQLLCIQFDHLRNKVFIKPISNLLVHSSIHTFENKPLEFEDDEGNKHFIPMSEDVDDIDVKVHDFPLEMDNDKIRKALSQYGPVKSIRNDTYTGQGLYPVVSGARSILIAMKRTYHRI</sequence>
<protein>
    <submittedName>
        <fullName evidence="1">Uncharacterized protein</fullName>
    </submittedName>
</protein>
<organism evidence="1 2">
    <name type="scientific">Cryptolaemus montrouzieri</name>
    <dbReference type="NCBI Taxonomy" id="559131"/>
    <lineage>
        <taxon>Eukaryota</taxon>
        <taxon>Metazoa</taxon>
        <taxon>Ecdysozoa</taxon>
        <taxon>Arthropoda</taxon>
        <taxon>Hexapoda</taxon>
        <taxon>Insecta</taxon>
        <taxon>Pterygota</taxon>
        <taxon>Neoptera</taxon>
        <taxon>Endopterygota</taxon>
        <taxon>Coleoptera</taxon>
        <taxon>Polyphaga</taxon>
        <taxon>Cucujiformia</taxon>
        <taxon>Coccinelloidea</taxon>
        <taxon>Coccinellidae</taxon>
        <taxon>Scymninae</taxon>
        <taxon>Scymnini</taxon>
        <taxon>Cryptolaemus</taxon>
    </lineage>
</organism>
<name>A0ABD2NQA7_9CUCU</name>